<reference evidence="2" key="1">
    <citation type="submission" date="2019-02" db="EMBL/GenBank/DDBJ databases">
        <authorList>
            <person name="Gruber-Vodicka R. H."/>
            <person name="Seah K. B. B."/>
        </authorList>
    </citation>
    <scope>NUCLEOTIDE SEQUENCE</scope>
    <source>
        <strain evidence="2">BECK_BY2</strain>
        <strain evidence="1">BECK_BY3</strain>
    </source>
</reference>
<gene>
    <name evidence="2" type="ORF">BECKTUN1418E_GA0071001_10372</name>
    <name evidence="1" type="ORF">BECKTUN1418F_GA0071002_10372</name>
</gene>
<evidence type="ECO:0000313" key="2">
    <source>
        <dbReference type="EMBL" id="VFK56075.1"/>
    </source>
</evidence>
<protein>
    <submittedName>
        <fullName evidence="2">Uncharacterized protein</fullName>
    </submittedName>
</protein>
<sequence length="45" mass="5121">MGDKDIVSKQIIGKLAAYFAIYLLNLSIDPDFQEAMGTEHQRIEH</sequence>
<organism evidence="2">
    <name type="scientific">Candidatus Kentrum sp. TUN</name>
    <dbReference type="NCBI Taxonomy" id="2126343"/>
    <lineage>
        <taxon>Bacteria</taxon>
        <taxon>Pseudomonadati</taxon>
        <taxon>Pseudomonadota</taxon>
        <taxon>Gammaproteobacteria</taxon>
        <taxon>Candidatus Kentrum</taxon>
    </lineage>
</organism>
<name>A0A450ZQG5_9GAMM</name>
<proteinExistence type="predicted"/>
<dbReference type="AlphaFoldDB" id="A0A450ZQG5"/>
<dbReference type="EMBL" id="CAADFV010000037">
    <property type="protein sequence ID" value="VFK56075.1"/>
    <property type="molecule type" value="Genomic_DNA"/>
</dbReference>
<evidence type="ECO:0000313" key="1">
    <source>
        <dbReference type="EMBL" id="VFK54057.1"/>
    </source>
</evidence>
<accession>A0A450ZQG5</accession>
<dbReference type="EMBL" id="CAADFY010000037">
    <property type="protein sequence ID" value="VFK54057.1"/>
    <property type="molecule type" value="Genomic_DNA"/>
</dbReference>